<organism evidence="6 7">
    <name type="scientific">Vespula pensylvanica</name>
    <name type="common">Western yellow jacket</name>
    <name type="synonym">Wasp</name>
    <dbReference type="NCBI Taxonomy" id="30213"/>
    <lineage>
        <taxon>Eukaryota</taxon>
        <taxon>Metazoa</taxon>
        <taxon>Ecdysozoa</taxon>
        <taxon>Arthropoda</taxon>
        <taxon>Hexapoda</taxon>
        <taxon>Insecta</taxon>
        <taxon>Pterygota</taxon>
        <taxon>Neoptera</taxon>
        <taxon>Endopterygota</taxon>
        <taxon>Hymenoptera</taxon>
        <taxon>Apocrita</taxon>
        <taxon>Aculeata</taxon>
        <taxon>Vespoidea</taxon>
        <taxon>Vespidae</taxon>
        <taxon>Vespinae</taxon>
        <taxon>Vespula</taxon>
    </lineage>
</organism>
<dbReference type="InterPro" id="IPR011037">
    <property type="entry name" value="Pyrv_Knase-like_insert_dom_sf"/>
</dbReference>
<dbReference type="InterPro" id="IPR005303">
    <property type="entry name" value="MOCOS_middle"/>
</dbReference>
<dbReference type="SUPFAM" id="SSF141673">
    <property type="entry name" value="MOSC N-terminal domain-like"/>
    <property type="match status" value="1"/>
</dbReference>
<gene>
    <name evidence="4" type="primary">mal</name>
    <name evidence="6" type="ORF">H0235_002968</name>
</gene>
<comment type="catalytic activity">
    <reaction evidence="4">
        <text>Mo-molybdopterin + L-cysteine + AH2 = thio-Mo-molybdopterin + L-alanine + A + H2O</text>
        <dbReference type="Rhea" id="RHEA:42636"/>
        <dbReference type="ChEBI" id="CHEBI:13193"/>
        <dbReference type="ChEBI" id="CHEBI:15377"/>
        <dbReference type="ChEBI" id="CHEBI:17499"/>
        <dbReference type="ChEBI" id="CHEBI:35235"/>
        <dbReference type="ChEBI" id="CHEBI:57972"/>
        <dbReference type="ChEBI" id="CHEBI:71302"/>
        <dbReference type="ChEBI" id="CHEBI:82685"/>
        <dbReference type="EC" id="2.8.1.9"/>
    </reaction>
</comment>
<dbReference type="Gene3D" id="3.90.1150.10">
    <property type="entry name" value="Aspartate Aminotransferase, domain 1"/>
    <property type="match status" value="1"/>
</dbReference>
<dbReference type="GO" id="GO:0030170">
    <property type="term" value="F:pyridoxal phosphate binding"/>
    <property type="evidence" value="ECO:0007669"/>
    <property type="project" value="UniProtKB-UniRule"/>
</dbReference>
<feature type="modified residue" description="N6-(pyridoxal phosphate)lysine" evidence="4">
    <location>
        <position position="254"/>
    </location>
</feature>
<evidence type="ECO:0000313" key="6">
    <source>
        <dbReference type="EMBL" id="KAF7434777.1"/>
    </source>
</evidence>
<evidence type="ECO:0000313" key="7">
    <source>
        <dbReference type="Proteomes" id="UP000600918"/>
    </source>
</evidence>
<dbReference type="InterPro" id="IPR005302">
    <property type="entry name" value="MoCF_Sase_C"/>
</dbReference>
<evidence type="ECO:0000256" key="4">
    <source>
        <dbReference type="HAMAP-Rule" id="MF_03050"/>
    </source>
</evidence>
<dbReference type="GO" id="GO:0030151">
    <property type="term" value="F:molybdenum ion binding"/>
    <property type="evidence" value="ECO:0007669"/>
    <property type="project" value="UniProtKB-UniRule"/>
</dbReference>
<dbReference type="GO" id="GO:0008265">
    <property type="term" value="F:molybdenum cofactor sulfurtransferase activity"/>
    <property type="evidence" value="ECO:0007669"/>
    <property type="project" value="UniProtKB-UniRule"/>
</dbReference>
<dbReference type="Pfam" id="PF00266">
    <property type="entry name" value="Aminotran_5"/>
    <property type="match status" value="1"/>
</dbReference>
<proteinExistence type="inferred from homology"/>
<dbReference type="SUPFAM" id="SSF53383">
    <property type="entry name" value="PLP-dependent transferases"/>
    <property type="match status" value="1"/>
</dbReference>
<comment type="caution">
    <text evidence="6">The sequence shown here is derived from an EMBL/GenBank/DDBJ whole genome shotgun (WGS) entry which is preliminary data.</text>
</comment>
<protein>
    <recommendedName>
        <fullName evidence="4">Molybdenum cofactor sulfurase</fullName>
        <shortName evidence="4">MCS</shortName>
        <shortName evidence="4">MOS</shortName>
        <shortName evidence="4">MoCo sulfurase</shortName>
        <ecNumber evidence="4">2.8.1.9</ecNumber>
    </recommendedName>
    <alternativeName>
        <fullName evidence="4">Molybdenum cofactor sulfurtransferase</fullName>
    </alternativeName>
    <alternativeName>
        <fullName evidence="4">Protein maroon-like</fullName>
        <shortName evidence="4">Ma-l</shortName>
    </alternativeName>
</protein>
<dbReference type="Pfam" id="PF03476">
    <property type="entry name" value="MOSC_N"/>
    <property type="match status" value="1"/>
</dbReference>
<evidence type="ECO:0000259" key="5">
    <source>
        <dbReference type="PROSITE" id="PS51340"/>
    </source>
</evidence>
<dbReference type="AlphaFoldDB" id="A0A834PB03"/>
<dbReference type="OrthoDB" id="420046at2759"/>
<comment type="similarity">
    <text evidence="4">Belongs to the class-V pyridoxal-phosphate-dependent aminotransferase family. MOCOS subfamily.</text>
</comment>
<dbReference type="InterPro" id="IPR000192">
    <property type="entry name" value="Aminotrans_V_dom"/>
</dbReference>
<evidence type="ECO:0000256" key="2">
    <source>
        <dbReference type="ARBA" id="ARBA00022898"/>
    </source>
</evidence>
<dbReference type="InterPro" id="IPR015424">
    <property type="entry name" value="PyrdxlP-dep_Trfase"/>
</dbReference>
<keyword evidence="1 4" id="KW-0808">Transferase</keyword>
<dbReference type="Pfam" id="PF03473">
    <property type="entry name" value="MOSC"/>
    <property type="match status" value="1"/>
</dbReference>
<dbReference type="PROSITE" id="PS51340">
    <property type="entry name" value="MOSC"/>
    <property type="match status" value="1"/>
</dbReference>
<feature type="active site" evidence="4">
    <location>
        <position position="412"/>
    </location>
</feature>
<dbReference type="SUPFAM" id="SSF50800">
    <property type="entry name" value="PK beta-barrel domain-like"/>
    <property type="match status" value="1"/>
</dbReference>
<dbReference type="GO" id="GO:0016829">
    <property type="term" value="F:lyase activity"/>
    <property type="evidence" value="ECO:0007669"/>
    <property type="project" value="UniProtKB-UniRule"/>
</dbReference>
<evidence type="ECO:0000256" key="3">
    <source>
        <dbReference type="ARBA" id="ARBA00023150"/>
    </source>
</evidence>
<keyword evidence="2 4" id="KW-0663">Pyridoxal phosphate</keyword>
<sequence length="814" mass="91812">MEETSEKMLTYTSVYDKRTAANIRNEFSRLQGQCYLDHAGATLYSDIQIKNISDDLCNSLYGNPHSVGLAGGITHDNIEQIRHRILSHFHTSSEEYSIIFTSGATQSLKVIAETFRFSNNKNNEFQSTGNFIYMQDNHTSVLGMREVVSQKNVKVTCLSHKHAFQVLEQSVNSSNDNVASDNNSLFVYPAQCNFSGAKYPLKWIQNAHNNVLSSVTGQLNTKWYVLLDAAGFVPTNDLNLSIFKPDFVCISFYKMFGYPTGIGALIVKNSSAHVLEKVYYGGGTVNVSLSSEMFHVKRQNLYQRFEDGTIPFLSIISLQYGLDIFSKISIKQISSHVFALAKYLHHTLLRLHHCNGAPVVKIYSDNDYENPNLQGGTVTFNILRSNGEYVGYMEVAHMAALFKIHLRTGCFCNPGACQRHLSLKNEEILQNYDAGYVCGGTADIINGKPTGAVRISFGYMSVIEDVETLLQMITKCFLSKSEGNLCVSEVRKSNHIETKNQKYVINDKDNTKEFEDKAWYSPFLYGAKYFTNTNNSRSNITLKRLFIYPIKSCGAFEITTSWTLNEKGLEYDREWMIMTSNGICLTQKQQTNLCLIKPFISKETQVMKLTYPGMPSIEVLLKNSEDYVNGTICQSRVCGQKVQGIDCGGDVSEWLSLAIGHPNLKLVRQINHEIKNKPKQGLQNPKLSFSSQAQYLLLNEESISWLCNRIVNAEDFNKDTVLHRFRGNIVLSGCKAFEELSWKLIRIGKTEFQVNGSCTRCQMICIDQTTGIKTVEPLRTLAEEFHGKLKFGIYLTRSATKEGILNIGDVVYFD</sequence>
<dbReference type="PANTHER" id="PTHR14237">
    <property type="entry name" value="MOLYBDOPTERIN COFACTOR SULFURASE MOSC"/>
    <property type="match status" value="1"/>
</dbReference>
<keyword evidence="3 4" id="KW-0501">Molybdenum cofactor biosynthesis</keyword>
<dbReference type="HAMAP" id="MF_03050">
    <property type="entry name" value="MOCOS"/>
    <property type="match status" value="1"/>
</dbReference>
<dbReference type="GO" id="GO:0006777">
    <property type="term" value="P:Mo-molybdopterin cofactor biosynthetic process"/>
    <property type="evidence" value="ECO:0007669"/>
    <property type="project" value="UniProtKB-UniRule"/>
</dbReference>
<dbReference type="InterPro" id="IPR015421">
    <property type="entry name" value="PyrdxlP-dep_Trfase_major"/>
</dbReference>
<dbReference type="InterPro" id="IPR015422">
    <property type="entry name" value="PyrdxlP-dep_Trfase_small"/>
</dbReference>
<dbReference type="EMBL" id="JACSDY010000002">
    <property type="protein sequence ID" value="KAF7434777.1"/>
    <property type="molecule type" value="Genomic_DNA"/>
</dbReference>
<evidence type="ECO:0000256" key="1">
    <source>
        <dbReference type="ARBA" id="ARBA00022679"/>
    </source>
</evidence>
<feature type="domain" description="MOSC" evidence="5">
    <location>
        <begin position="668"/>
        <end position="814"/>
    </location>
</feature>
<accession>A0A834PB03</accession>
<name>A0A834PB03_VESPE</name>
<comment type="function">
    <text evidence="4">Sulfurates the molybdenum cofactor. Sulfation of molybdenum is essential for xanthine dehydrogenase (XDH) and aldehyde oxidase (ADO) enzymes in which molybdenum cofactor is liganded by 1 oxygen and 1 sulfur atom in active form.</text>
</comment>
<reference evidence="6" key="1">
    <citation type="journal article" date="2020" name="G3 (Bethesda)">
        <title>High-Quality Assemblies for Three Invasive Social Wasps from the &lt;i&gt;Vespula&lt;/i&gt; Genus.</title>
        <authorList>
            <person name="Harrop T.W.R."/>
            <person name="Guhlin J."/>
            <person name="McLaughlin G.M."/>
            <person name="Permina E."/>
            <person name="Stockwell P."/>
            <person name="Gilligan J."/>
            <person name="Le Lec M.F."/>
            <person name="Gruber M.A.M."/>
            <person name="Quinn O."/>
            <person name="Lovegrove M."/>
            <person name="Duncan E.J."/>
            <person name="Remnant E.J."/>
            <person name="Van Eeckhoven J."/>
            <person name="Graham B."/>
            <person name="Knapp R.A."/>
            <person name="Langford K.W."/>
            <person name="Kronenberg Z."/>
            <person name="Press M.O."/>
            <person name="Eacker S.M."/>
            <person name="Wilson-Rankin E.E."/>
            <person name="Purcell J."/>
            <person name="Lester P.J."/>
            <person name="Dearden P.K."/>
        </authorList>
    </citation>
    <scope>NUCLEOTIDE SEQUENCE</scope>
    <source>
        <strain evidence="6">Volc-1</strain>
    </source>
</reference>
<comment type="cofactor">
    <cofactor evidence="4">
        <name>pyridoxal 5'-phosphate</name>
        <dbReference type="ChEBI" id="CHEBI:597326"/>
    </cofactor>
</comment>
<dbReference type="InterPro" id="IPR028886">
    <property type="entry name" value="MoCo_sulfurase"/>
</dbReference>
<dbReference type="PANTHER" id="PTHR14237:SF80">
    <property type="entry name" value="MOLYBDENUM COFACTOR SULFURASE"/>
    <property type="match status" value="1"/>
</dbReference>
<keyword evidence="7" id="KW-1185">Reference proteome</keyword>
<dbReference type="Proteomes" id="UP000600918">
    <property type="component" value="Unassembled WGS sequence"/>
</dbReference>
<dbReference type="EC" id="2.8.1.9" evidence="4"/>
<dbReference type="Gene3D" id="3.40.640.10">
    <property type="entry name" value="Type I PLP-dependent aspartate aminotransferase-like (Major domain)"/>
    <property type="match status" value="1"/>
</dbReference>